<dbReference type="InterPro" id="IPR051012">
    <property type="entry name" value="CellSynth/LPSAsmb/PSIAsmb"/>
</dbReference>
<sequence length="442" mass="51072">MIDFKKIFTFGKDDRYQKGINYYNNCEYEKAVKEFEDMLADTQYAESLHSRLAEFYTSQCYRNMGIIAMHETKFQDAIRYFEKSLKILPQSIMLSNYLGICYNNIGLYDQAIAEFEKVLTEKKDDITLNVRIALAYYNKGDHHNAVKRLQGAIVFKPKHADLHHILGLVYCNINDYKAGIDEFNKSIDINPVYVEALRKLGLAYIIIEKYDEAKGLLQRLTRVVPHDVFSHYCLALTYNILGDPTAALAEFENATSLGLKTESKELESKENSRRILLEIAREEFSKAIMINATFTSILTPLESEAKDIGLYNTLIRIYKSILDEHPTYADFHHKLGQVYDNLHMQEEAIAEFAKASEINPDYLHARISLAFSYKEMGHIDKAIEEFQFILSKQSDLPVIYFQLALLYKEKKDKAKAIELLNKALDLKPDLEEARDLIKELRG</sequence>
<dbReference type="EMBL" id="PEWV01000025">
    <property type="protein sequence ID" value="PIU41976.1"/>
    <property type="molecule type" value="Genomic_DNA"/>
</dbReference>
<dbReference type="PROSITE" id="PS50005">
    <property type="entry name" value="TPR"/>
    <property type="match status" value="6"/>
</dbReference>
<dbReference type="PROSITE" id="PS50293">
    <property type="entry name" value="TPR_REGION"/>
    <property type="match status" value="1"/>
</dbReference>
<keyword evidence="2 3" id="KW-0802">TPR repeat</keyword>
<dbReference type="PANTHER" id="PTHR45586:SF1">
    <property type="entry name" value="LIPOPOLYSACCHARIDE ASSEMBLY PROTEIN B"/>
    <property type="match status" value="1"/>
</dbReference>
<feature type="repeat" description="TPR" evidence="3">
    <location>
        <begin position="92"/>
        <end position="125"/>
    </location>
</feature>
<organism evidence="4 5">
    <name type="scientific">Candidatus Aquitaenariimonas noxiae</name>
    <dbReference type="NCBI Taxonomy" id="1974741"/>
    <lineage>
        <taxon>Bacteria</taxon>
        <taxon>Pseudomonadati</taxon>
        <taxon>Candidatus Omnitrophota</taxon>
        <taxon>Candidatus Aquitaenariimonas</taxon>
    </lineage>
</organism>
<keyword evidence="1" id="KW-0677">Repeat</keyword>
<name>A0A2J0L3X9_9BACT</name>
<accession>A0A2J0L3X9</accession>
<feature type="repeat" description="TPR" evidence="3">
    <location>
        <begin position="194"/>
        <end position="227"/>
    </location>
</feature>
<reference evidence="4 5" key="1">
    <citation type="submission" date="2017-09" db="EMBL/GenBank/DDBJ databases">
        <title>Depth-based differentiation of microbial function through sediment-hosted aquifers and enrichment of novel symbionts in the deep terrestrial subsurface.</title>
        <authorList>
            <person name="Probst A.J."/>
            <person name="Ladd B."/>
            <person name="Jarett J.K."/>
            <person name="Geller-Mcgrath D.E."/>
            <person name="Sieber C.M."/>
            <person name="Emerson J.B."/>
            <person name="Anantharaman K."/>
            <person name="Thomas B.C."/>
            <person name="Malmstrom R."/>
            <person name="Stieglmeier M."/>
            <person name="Klingl A."/>
            <person name="Woyke T."/>
            <person name="Ryan C.M."/>
            <person name="Banfield J.F."/>
        </authorList>
    </citation>
    <scope>NUCLEOTIDE SEQUENCE [LARGE SCALE GENOMIC DNA]</scope>
    <source>
        <strain evidence="4">CG07_land_8_20_14_0_80_42_15</strain>
    </source>
</reference>
<feature type="repeat" description="TPR" evidence="3">
    <location>
        <begin position="397"/>
        <end position="430"/>
    </location>
</feature>
<evidence type="ECO:0000313" key="4">
    <source>
        <dbReference type="EMBL" id="PIU41976.1"/>
    </source>
</evidence>
<dbReference type="SUPFAM" id="SSF48452">
    <property type="entry name" value="TPR-like"/>
    <property type="match status" value="2"/>
</dbReference>
<dbReference type="Pfam" id="PF13181">
    <property type="entry name" value="TPR_8"/>
    <property type="match status" value="4"/>
</dbReference>
<evidence type="ECO:0000256" key="2">
    <source>
        <dbReference type="ARBA" id="ARBA00022803"/>
    </source>
</evidence>
<feature type="repeat" description="TPR" evidence="3">
    <location>
        <begin position="329"/>
        <end position="362"/>
    </location>
</feature>
<comment type="caution">
    <text evidence="4">The sequence shown here is derived from an EMBL/GenBank/DDBJ whole genome shotgun (WGS) entry which is preliminary data.</text>
</comment>
<protein>
    <submittedName>
        <fullName evidence="4">Uncharacterized protein</fullName>
    </submittedName>
</protein>
<dbReference type="AlphaFoldDB" id="A0A2J0L3X9"/>
<feature type="repeat" description="TPR" evidence="3">
    <location>
        <begin position="160"/>
        <end position="193"/>
    </location>
</feature>
<proteinExistence type="predicted"/>
<dbReference type="Proteomes" id="UP000230052">
    <property type="component" value="Unassembled WGS sequence"/>
</dbReference>
<evidence type="ECO:0000256" key="3">
    <source>
        <dbReference type="PROSITE-ProRule" id="PRU00339"/>
    </source>
</evidence>
<feature type="repeat" description="TPR" evidence="3">
    <location>
        <begin position="58"/>
        <end position="91"/>
    </location>
</feature>
<dbReference type="PANTHER" id="PTHR45586">
    <property type="entry name" value="TPR REPEAT-CONTAINING PROTEIN PA4667"/>
    <property type="match status" value="1"/>
</dbReference>
<evidence type="ECO:0000313" key="5">
    <source>
        <dbReference type="Proteomes" id="UP000230052"/>
    </source>
</evidence>
<evidence type="ECO:0000256" key="1">
    <source>
        <dbReference type="ARBA" id="ARBA00022737"/>
    </source>
</evidence>
<dbReference type="Gene3D" id="1.25.40.10">
    <property type="entry name" value="Tetratricopeptide repeat domain"/>
    <property type="match status" value="2"/>
</dbReference>
<gene>
    <name evidence="4" type="ORF">COS99_02580</name>
</gene>
<dbReference type="InterPro" id="IPR011990">
    <property type="entry name" value="TPR-like_helical_dom_sf"/>
</dbReference>
<dbReference type="InterPro" id="IPR019734">
    <property type="entry name" value="TPR_rpt"/>
</dbReference>
<dbReference type="SMART" id="SM00028">
    <property type="entry name" value="TPR"/>
    <property type="match status" value="9"/>
</dbReference>